<organism evidence="7">
    <name type="scientific">Parasteatoda tepidariorum</name>
    <name type="common">Common house spider</name>
    <name type="synonym">Achaearanea tepidariorum</name>
    <dbReference type="NCBI Taxonomy" id="114398"/>
    <lineage>
        <taxon>Eukaryota</taxon>
        <taxon>Metazoa</taxon>
        <taxon>Ecdysozoa</taxon>
        <taxon>Arthropoda</taxon>
        <taxon>Chelicerata</taxon>
        <taxon>Arachnida</taxon>
        <taxon>Araneae</taxon>
        <taxon>Araneomorphae</taxon>
        <taxon>Entelegynae</taxon>
        <taxon>Araneoidea</taxon>
        <taxon>Theridiidae</taxon>
        <taxon>Parasteatoda</taxon>
    </lineage>
</organism>
<dbReference type="SMART" id="SM00233">
    <property type="entry name" value="PH"/>
    <property type="match status" value="1"/>
</dbReference>
<dbReference type="PROSITE" id="PS50010">
    <property type="entry name" value="DH_2"/>
    <property type="match status" value="1"/>
</dbReference>
<dbReference type="Gene3D" id="2.30.29.30">
    <property type="entry name" value="Pleckstrin-homology domain (PH domain)/Phosphotyrosine-binding domain (PTB)"/>
    <property type="match status" value="1"/>
</dbReference>
<dbReference type="PROSITE" id="PS50003">
    <property type="entry name" value="PH_DOMAIN"/>
    <property type="match status" value="1"/>
</dbReference>
<dbReference type="AlphaFoldDB" id="A0A2L2XVI5"/>
<dbReference type="Pfam" id="PF22697">
    <property type="entry name" value="SOS1_NGEF_PH"/>
    <property type="match status" value="1"/>
</dbReference>
<feature type="compositionally biased region" description="Basic and acidic residues" evidence="4">
    <location>
        <begin position="631"/>
        <end position="640"/>
    </location>
</feature>
<protein>
    <submittedName>
        <fullName evidence="7">Triple functional domain protein</fullName>
    </submittedName>
</protein>
<dbReference type="CDD" id="cd13241">
    <property type="entry name" value="PH2_Kalirin_Trio_p63RhoGEF"/>
    <property type="match status" value="1"/>
</dbReference>
<feature type="region of interest" description="Disordered" evidence="4">
    <location>
        <begin position="454"/>
        <end position="524"/>
    </location>
</feature>
<dbReference type="GO" id="GO:0005737">
    <property type="term" value="C:cytoplasm"/>
    <property type="evidence" value="ECO:0007669"/>
    <property type="project" value="UniProtKB-SubCell"/>
</dbReference>
<dbReference type="InterPro" id="IPR051336">
    <property type="entry name" value="RhoGEF_Guanine_NuclExch_SF"/>
</dbReference>
<dbReference type="SUPFAM" id="SSF50729">
    <property type="entry name" value="PH domain-like"/>
    <property type="match status" value="1"/>
</dbReference>
<dbReference type="SMART" id="SM00325">
    <property type="entry name" value="RhoGEF"/>
    <property type="match status" value="1"/>
</dbReference>
<dbReference type="EMBL" id="IAAA01005908">
    <property type="protein sequence ID" value="LAA00126.1"/>
    <property type="molecule type" value="mRNA"/>
</dbReference>
<name>A0A2L2XVI5_PARTP</name>
<dbReference type="GO" id="GO:0005085">
    <property type="term" value="F:guanyl-nucleotide exchange factor activity"/>
    <property type="evidence" value="ECO:0007669"/>
    <property type="project" value="UniProtKB-KW"/>
</dbReference>
<dbReference type="InterPro" id="IPR055251">
    <property type="entry name" value="SOS1_NGEF_PH"/>
</dbReference>
<accession>A0A2L2XVI5</accession>
<keyword evidence="2" id="KW-0963">Cytoplasm</keyword>
<feature type="compositionally biased region" description="Basic and acidic residues" evidence="4">
    <location>
        <begin position="19"/>
        <end position="30"/>
    </location>
</feature>
<sequence>MGNKSSSSGQPYEVENEELAERSGHEENVHPPDGGNIISSVQHSNIASENQGELESRGTSVEMASNSDSKTFTVPEGSELSGESEPVPNQQDLDEASDNDIKRALLKRKYVLQEMVDTEKDYVRDLRDLVEGYMKLMRDETIPVPENLKNGKDKIIFGNIEAIYEWHRDLFCTEIDKCLEEPERLGPLFQRCERKLQMYVVYCQNKPKSEYIVSEYVDTFFEEARQFLQHRLQIQDLLIKPVQRIMKYQLLLREFVKATERAKLENEAVSLRKAVQIMHVVPKSANDMMNVGRLQNFPGKITGQGRLLHQGLLQVSDPATGKMKERQVFLFEQVIIFSEVVGARNQFSSPSYYYKNHIAVNKMALEERTEDNDPTKFMLKSKDPSQPGLSFVIQAKSVDDRNDLVALIRSILDTQMDFLRALQSPIAYQKELTKDISAPELGTLWNPSLRKTLSHPAAAHKSGKSPTSVSGGSSTSKSLRCVTREKKYTDNPETKNTSAGQPTKEEKDLTQETMESQSLAVPNTTGCCKKSDVTDLNEKINIGLEASSSRQRKNSLPLDKHLNLAQQSPPFGKKNFLEGFKNALRLKSKTDSGLSSVNGNGPATLCSSHSLDSSSVTAQKNIKGEQLSLNKDIDMPRRWSEINSSRSNRPSSVSDLPDDVSL</sequence>
<feature type="domain" description="DH" evidence="6">
    <location>
        <begin position="107"/>
        <end position="288"/>
    </location>
</feature>
<dbReference type="InterPro" id="IPR011993">
    <property type="entry name" value="PH-like_dom_sf"/>
</dbReference>
<evidence type="ECO:0000259" key="5">
    <source>
        <dbReference type="PROSITE" id="PS50003"/>
    </source>
</evidence>
<dbReference type="SUPFAM" id="SSF48065">
    <property type="entry name" value="DBL homology domain (DH-domain)"/>
    <property type="match status" value="1"/>
</dbReference>
<feature type="compositionally biased region" description="Low complexity" evidence="4">
    <location>
        <begin position="74"/>
        <end position="88"/>
    </location>
</feature>
<evidence type="ECO:0000259" key="6">
    <source>
        <dbReference type="PROSITE" id="PS50010"/>
    </source>
</evidence>
<evidence type="ECO:0000256" key="1">
    <source>
        <dbReference type="ARBA" id="ARBA00004496"/>
    </source>
</evidence>
<dbReference type="PANTHER" id="PTHR22826:SF106">
    <property type="entry name" value="TRIO, ISOFORM A"/>
    <property type="match status" value="1"/>
</dbReference>
<dbReference type="GO" id="GO:0007411">
    <property type="term" value="P:axon guidance"/>
    <property type="evidence" value="ECO:0007669"/>
    <property type="project" value="TreeGrafter"/>
</dbReference>
<dbReference type="InterPro" id="IPR000219">
    <property type="entry name" value="DH_dom"/>
</dbReference>
<dbReference type="Pfam" id="PF00621">
    <property type="entry name" value="RhoGEF"/>
    <property type="match status" value="1"/>
</dbReference>
<dbReference type="CDD" id="cd00160">
    <property type="entry name" value="RhoGEF"/>
    <property type="match status" value="1"/>
</dbReference>
<feature type="compositionally biased region" description="Polar residues" evidence="4">
    <location>
        <begin position="37"/>
        <end position="72"/>
    </location>
</feature>
<feature type="compositionally biased region" description="Low complexity" evidence="4">
    <location>
        <begin position="641"/>
        <end position="655"/>
    </location>
</feature>
<feature type="domain" description="PH" evidence="5">
    <location>
        <begin position="306"/>
        <end position="413"/>
    </location>
</feature>
<evidence type="ECO:0000256" key="3">
    <source>
        <dbReference type="ARBA" id="ARBA00022658"/>
    </source>
</evidence>
<feature type="region of interest" description="Disordered" evidence="4">
    <location>
        <begin position="608"/>
        <end position="662"/>
    </location>
</feature>
<evidence type="ECO:0000256" key="4">
    <source>
        <dbReference type="SAM" id="MobiDB-lite"/>
    </source>
</evidence>
<feature type="compositionally biased region" description="Polar residues" evidence="4">
    <location>
        <begin position="511"/>
        <end position="524"/>
    </location>
</feature>
<dbReference type="InterPro" id="IPR001849">
    <property type="entry name" value="PH_domain"/>
</dbReference>
<feature type="region of interest" description="Disordered" evidence="4">
    <location>
        <begin position="1"/>
        <end position="97"/>
    </location>
</feature>
<evidence type="ECO:0000256" key="2">
    <source>
        <dbReference type="ARBA" id="ARBA00022490"/>
    </source>
</evidence>
<dbReference type="GO" id="GO:0019898">
    <property type="term" value="C:extrinsic component of membrane"/>
    <property type="evidence" value="ECO:0007669"/>
    <property type="project" value="TreeGrafter"/>
</dbReference>
<keyword evidence="3" id="KW-0344">Guanine-nucleotide releasing factor</keyword>
<feature type="compositionally biased region" description="Basic and acidic residues" evidence="4">
    <location>
        <begin position="482"/>
        <end position="493"/>
    </location>
</feature>
<dbReference type="FunFam" id="1.20.900.10:FF:000008">
    <property type="entry name" value="rho guanine nucleotide exchange factor 25"/>
    <property type="match status" value="1"/>
</dbReference>
<feature type="compositionally biased region" description="Low complexity" evidence="4">
    <location>
        <begin position="464"/>
        <end position="478"/>
    </location>
</feature>
<proteinExistence type="evidence at transcript level"/>
<dbReference type="Gene3D" id="1.20.900.10">
    <property type="entry name" value="Dbl homology (DH) domain"/>
    <property type="match status" value="1"/>
</dbReference>
<dbReference type="InterPro" id="IPR035899">
    <property type="entry name" value="DBL_dom_sf"/>
</dbReference>
<evidence type="ECO:0000313" key="7">
    <source>
        <dbReference type="EMBL" id="LAA00126.1"/>
    </source>
</evidence>
<feature type="compositionally biased region" description="Polar residues" evidence="4">
    <location>
        <begin position="1"/>
        <end position="10"/>
    </location>
</feature>
<reference evidence="7" key="1">
    <citation type="journal article" date="2016" name="Mol. Ecol. Resour.">
        <title>Evaluation of the impact of RNA preservation methods of spiders for de novo transcriptome assembly.</title>
        <authorList>
            <person name="Kono N."/>
            <person name="Nakamura H."/>
            <person name="Ito Y."/>
            <person name="Tomita M."/>
            <person name="Arakawa K."/>
        </authorList>
    </citation>
    <scope>NUCLEOTIDE SEQUENCE</scope>
    <source>
        <tissue evidence="7">Whole body</tissue>
    </source>
</reference>
<dbReference type="PANTHER" id="PTHR22826">
    <property type="entry name" value="RHO GUANINE EXCHANGE FACTOR-RELATED"/>
    <property type="match status" value="1"/>
</dbReference>
<dbReference type="OrthoDB" id="10256089at2759"/>
<comment type="subcellular location">
    <subcellularLocation>
        <location evidence="1">Cytoplasm</location>
    </subcellularLocation>
</comment>